<evidence type="ECO:0000256" key="3">
    <source>
        <dbReference type="ARBA" id="ARBA00022989"/>
    </source>
</evidence>
<evidence type="ECO:0000256" key="2">
    <source>
        <dbReference type="ARBA" id="ARBA00022692"/>
    </source>
</evidence>
<keyword evidence="4 5" id="KW-0472">Membrane</keyword>
<name>A0ABQ2KTL2_9NOCA</name>
<dbReference type="EMBL" id="BMNE01000006">
    <property type="protein sequence ID" value="GGN91901.1"/>
    <property type="molecule type" value="Genomic_DNA"/>
</dbReference>
<comment type="subcellular location">
    <subcellularLocation>
        <location evidence="1">Endomembrane system</location>
        <topology evidence="1">Multi-pass membrane protein</topology>
    </subcellularLocation>
</comment>
<feature type="transmembrane region" description="Helical" evidence="5">
    <location>
        <begin position="43"/>
        <end position="66"/>
    </location>
</feature>
<protein>
    <recommendedName>
        <fullName evidence="8">Isoprenylcysteine carboxyl methyltransferase</fullName>
    </recommendedName>
</protein>
<dbReference type="InterPro" id="IPR007318">
    <property type="entry name" value="Phopholipid_MeTrfase"/>
</dbReference>
<accession>A0ABQ2KTL2</accession>
<dbReference type="RefSeq" id="WP_189033127.1">
    <property type="nucleotide sequence ID" value="NZ_BMNE01000006.1"/>
</dbReference>
<evidence type="ECO:0000313" key="7">
    <source>
        <dbReference type="Proteomes" id="UP000658127"/>
    </source>
</evidence>
<evidence type="ECO:0000256" key="4">
    <source>
        <dbReference type="ARBA" id="ARBA00023136"/>
    </source>
</evidence>
<keyword evidence="7" id="KW-1185">Reference proteome</keyword>
<feature type="transmembrane region" description="Helical" evidence="5">
    <location>
        <begin position="6"/>
        <end position="22"/>
    </location>
</feature>
<evidence type="ECO:0000256" key="5">
    <source>
        <dbReference type="SAM" id="Phobius"/>
    </source>
</evidence>
<dbReference type="PANTHER" id="PTHR43847">
    <property type="entry name" value="BLL3993 PROTEIN"/>
    <property type="match status" value="1"/>
</dbReference>
<sequence>MAVSALVLYVIFGALGFGWRSWRQYRATGSTGFRGISGRPGSLEWLAGVGFIAAIVVGLAAVALQLGGVLGPIDALTAAPIQTAGFVLAIAGIGATLYAQNEMGESWRIGVDASETTTLVRSGVFGLVRNPIFTAMLVFGAGIALIIPNAVALAAFLLLVLTIELQVRVVEEPYLTRVHGADYREYCATTGRFVPGIGRSTAPSHDT</sequence>
<keyword evidence="3 5" id="KW-1133">Transmembrane helix</keyword>
<dbReference type="PANTHER" id="PTHR43847:SF1">
    <property type="entry name" value="BLL3993 PROTEIN"/>
    <property type="match status" value="1"/>
</dbReference>
<reference evidence="7" key="1">
    <citation type="journal article" date="2019" name="Int. J. Syst. Evol. Microbiol.">
        <title>The Global Catalogue of Microorganisms (GCM) 10K type strain sequencing project: providing services to taxonomists for standard genome sequencing and annotation.</title>
        <authorList>
            <consortium name="The Broad Institute Genomics Platform"/>
            <consortium name="The Broad Institute Genome Sequencing Center for Infectious Disease"/>
            <person name="Wu L."/>
            <person name="Ma J."/>
        </authorList>
    </citation>
    <scope>NUCLEOTIDE SEQUENCE [LARGE SCALE GENOMIC DNA]</scope>
    <source>
        <strain evidence="7">CGMCC 4.7329</strain>
    </source>
</reference>
<feature type="transmembrane region" description="Helical" evidence="5">
    <location>
        <begin position="137"/>
        <end position="161"/>
    </location>
</feature>
<gene>
    <name evidence="6" type="ORF">GCM10011610_52650</name>
</gene>
<evidence type="ECO:0000256" key="1">
    <source>
        <dbReference type="ARBA" id="ARBA00004127"/>
    </source>
</evidence>
<keyword evidence="2 5" id="KW-0812">Transmembrane</keyword>
<feature type="transmembrane region" description="Helical" evidence="5">
    <location>
        <begin position="78"/>
        <end position="99"/>
    </location>
</feature>
<dbReference type="Pfam" id="PF04191">
    <property type="entry name" value="PEMT"/>
    <property type="match status" value="1"/>
</dbReference>
<dbReference type="Proteomes" id="UP000658127">
    <property type="component" value="Unassembled WGS sequence"/>
</dbReference>
<evidence type="ECO:0008006" key="8">
    <source>
        <dbReference type="Google" id="ProtNLM"/>
    </source>
</evidence>
<dbReference type="Gene3D" id="1.20.120.1630">
    <property type="match status" value="1"/>
</dbReference>
<proteinExistence type="predicted"/>
<comment type="caution">
    <text evidence="6">The sequence shown here is derived from an EMBL/GenBank/DDBJ whole genome shotgun (WGS) entry which is preliminary data.</text>
</comment>
<dbReference type="InterPro" id="IPR052527">
    <property type="entry name" value="Metal_cation-efflux_comp"/>
</dbReference>
<organism evidence="6 7">
    <name type="scientific">Nocardia rhizosphaerihabitans</name>
    <dbReference type="NCBI Taxonomy" id="1691570"/>
    <lineage>
        <taxon>Bacteria</taxon>
        <taxon>Bacillati</taxon>
        <taxon>Actinomycetota</taxon>
        <taxon>Actinomycetes</taxon>
        <taxon>Mycobacteriales</taxon>
        <taxon>Nocardiaceae</taxon>
        <taxon>Nocardia</taxon>
    </lineage>
</organism>
<evidence type="ECO:0000313" key="6">
    <source>
        <dbReference type="EMBL" id="GGN91901.1"/>
    </source>
</evidence>